<dbReference type="InterPro" id="IPR010195">
    <property type="entry name" value="Uncharacterised_peroxidase-rel"/>
</dbReference>
<dbReference type="Proteomes" id="UP000061010">
    <property type="component" value="Chromosome"/>
</dbReference>
<feature type="domain" description="Carboxymuconolactone decarboxylase-like" evidence="1">
    <location>
        <begin position="45"/>
        <end position="125"/>
    </location>
</feature>
<evidence type="ECO:0000259" key="1">
    <source>
        <dbReference type="Pfam" id="PF02627"/>
    </source>
</evidence>
<dbReference type="PATRIC" id="fig|128780.6.peg.1927"/>
<dbReference type="PANTHER" id="PTHR35446">
    <property type="entry name" value="SI:CH211-175M2.5"/>
    <property type="match status" value="1"/>
</dbReference>
<dbReference type="KEGG" id="sacz:AOT14_19180"/>
<dbReference type="Pfam" id="PF02627">
    <property type="entry name" value="CMD"/>
    <property type="match status" value="1"/>
</dbReference>
<proteinExistence type="predicted"/>
<reference evidence="2 3" key="1">
    <citation type="journal article" date="2015" name="Genome Announc.">
        <title>Complete Genome Sequencing of Stenotrophomonas acidaminiphila ZAC14D2_NAIMI4_2, a Multidrug-Resistant Strain Isolated from Sediments of a Polluted River in Mexico, Uncovers New Antibiotic Resistance Genes and a Novel Class-II Lasso Peptide Biosynthesis Gene Cluster.</title>
        <authorList>
            <person name="Vinuesa P."/>
            <person name="Ochoa-Sanchez L.E."/>
        </authorList>
    </citation>
    <scope>NUCLEOTIDE SEQUENCE [LARGE SCALE GENOMIC DNA]</scope>
    <source>
        <strain evidence="2 3">ZAC14D2_NAIMI4_2</strain>
    </source>
</reference>
<sequence>MTAASPRIAPLDPASADPAVAATLASVKAKLGVVPNLFRTFARSPAALDGYLALSDALAGGRLSAGQREIVALSVGQANRCGYCLAAHTLIGKGAGLSEADIHAARTGTGADPHDTALAAFARRLTEQRGVVSDDELAAFRRAGFDDAVALEVVALVALNTLTNYTNHLAGTAVDFPPVPLEIAG</sequence>
<dbReference type="AlphaFoldDB" id="A0A0R0DTA0"/>
<dbReference type="InterPro" id="IPR029032">
    <property type="entry name" value="AhpD-like"/>
</dbReference>
<dbReference type="PANTHER" id="PTHR35446:SF3">
    <property type="entry name" value="CMD DOMAIN-CONTAINING PROTEIN"/>
    <property type="match status" value="1"/>
</dbReference>
<dbReference type="Gene3D" id="1.20.1290.10">
    <property type="entry name" value="AhpD-like"/>
    <property type="match status" value="1"/>
</dbReference>
<name>A0A0R0DTA0_9GAMM</name>
<dbReference type="NCBIfam" id="TIGR00778">
    <property type="entry name" value="ahpD_dom"/>
    <property type="match status" value="1"/>
</dbReference>
<dbReference type="InterPro" id="IPR003779">
    <property type="entry name" value="CMD-like"/>
</dbReference>
<dbReference type="RefSeq" id="WP_054665694.1">
    <property type="nucleotide sequence ID" value="NZ_CP043570.1"/>
</dbReference>
<keyword evidence="3" id="KW-1185">Reference proteome</keyword>
<dbReference type="GO" id="GO:0051920">
    <property type="term" value="F:peroxiredoxin activity"/>
    <property type="evidence" value="ECO:0007669"/>
    <property type="project" value="InterPro"/>
</dbReference>
<dbReference type="NCBIfam" id="TIGR01926">
    <property type="entry name" value="peroxid_rel"/>
    <property type="match status" value="1"/>
</dbReference>
<organism evidence="2 3">
    <name type="scientific">Stenotrophomonas acidaminiphila</name>
    <dbReference type="NCBI Taxonomy" id="128780"/>
    <lineage>
        <taxon>Bacteria</taxon>
        <taxon>Pseudomonadati</taxon>
        <taxon>Pseudomonadota</taxon>
        <taxon>Gammaproteobacteria</taxon>
        <taxon>Lysobacterales</taxon>
        <taxon>Lysobacteraceae</taxon>
        <taxon>Stenotrophomonas</taxon>
    </lineage>
</organism>
<evidence type="ECO:0000313" key="2">
    <source>
        <dbReference type="EMBL" id="ALJ28295.1"/>
    </source>
</evidence>
<dbReference type="SUPFAM" id="SSF69118">
    <property type="entry name" value="AhpD-like"/>
    <property type="match status" value="1"/>
</dbReference>
<dbReference type="InterPro" id="IPR004675">
    <property type="entry name" value="AhpD_core"/>
</dbReference>
<accession>A0A0R0DTA0</accession>
<dbReference type="EMBL" id="CP012900">
    <property type="protein sequence ID" value="ALJ28295.1"/>
    <property type="molecule type" value="Genomic_DNA"/>
</dbReference>
<dbReference type="OrthoDB" id="9808310at2"/>
<protein>
    <submittedName>
        <fullName evidence="2">Carboxymuconolactone decarboxylase family protein</fullName>
    </submittedName>
</protein>
<gene>
    <name evidence="2" type="ORF">AOT14_19180</name>
</gene>
<evidence type="ECO:0000313" key="3">
    <source>
        <dbReference type="Proteomes" id="UP000061010"/>
    </source>
</evidence>